<evidence type="ECO:0000256" key="1">
    <source>
        <dbReference type="SAM" id="MobiDB-lite"/>
    </source>
</evidence>
<accession>A0A368KVF5</accession>
<evidence type="ECO:0000313" key="3">
    <source>
        <dbReference type="Proteomes" id="UP000253562"/>
    </source>
</evidence>
<feature type="compositionally biased region" description="Basic and acidic residues" evidence="1">
    <location>
        <begin position="289"/>
        <end position="303"/>
    </location>
</feature>
<organism evidence="2 3">
    <name type="scientific">Bremerella cremea</name>
    <dbReference type="NCBI Taxonomy" id="1031537"/>
    <lineage>
        <taxon>Bacteria</taxon>
        <taxon>Pseudomonadati</taxon>
        <taxon>Planctomycetota</taxon>
        <taxon>Planctomycetia</taxon>
        <taxon>Pirellulales</taxon>
        <taxon>Pirellulaceae</taxon>
        <taxon>Bremerella</taxon>
    </lineage>
</organism>
<reference evidence="2 3" key="1">
    <citation type="submission" date="2018-07" db="EMBL/GenBank/DDBJ databases">
        <title>Comparative genomes isolates from brazilian mangrove.</title>
        <authorList>
            <person name="De Araujo J.E."/>
            <person name="Taketani R.G."/>
            <person name="Silva M.C.P."/>
            <person name="Lourenco M.V."/>
            <person name="Oliveira V.M."/>
            <person name="Andreote F.D."/>
        </authorList>
    </citation>
    <scope>NUCLEOTIDE SEQUENCE [LARGE SCALE GENOMIC DNA]</scope>
    <source>
        <strain evidence="2 3">HEX PRIS-MGV</strain>
    </source>
</reference>
<dbReference type="Proteomes" id="UP000253562">
    <property type="component" value="Unassembled WGS sequence"/>
</dbReference>
<feature type="compositionally biased region" description="Basic and acidic residues" evidence="1">
    <location>
        <begin position="312"/>
        <end position="324"/>
    </location>
</feature>
<proteinExistence type="predicted"/>
<dbReference type="NCBIfam" id="NF040466">
    <property type="entry name" value="ydjY_domain"/>
    <property type="match status" value="1"/>
</dbReference>
<feature type="compositionally biased region" description="Basic and acidic residues" evidence="1">
    <location>
        <begin position="54"/>
        <end position="64"/>
    </location>
</feature>
<name>A0A368KVF5_9BACT</name>
<protein>
    <submittedName>
        <fullName evidence="2">Uncharacterized protein</fullName>
    </submittedName>
</protein>
<dbReference type="RefSeq" id="WP_114367416.1">
    <property type="nucleotide sequence ID" value="NZ_QPEX01000010.1"/>
</dbReference>
<dbReference type="AlphaFoldDB" id="A0A368KVF5"/>
<feature type="region of interest" description="Disordered" evidence="1">
    <location>
        <begin position="289"/>
        <end position="324"/>
    </location>
</feature>
<evidence type="ECO:0000313" key="2">
    <source>
        <dbReference type="EMBL" id="RCS54349.1"/>
    </source>
</evidence>
<dbReference type="InterPro" id="IPR047750">
    <property type="entry name" value="YdjY-like"/>
</dbReference>
<gene>
    <name evidence="2" type="ORF">DTL42_04170</name>
</gene>
<feature type="region of interest" description="Disordered" evidence="1">
    <location>
        <begin position="38"/>
        <end position="64"/>
    </location>
</feature>
<dbReference type="EMBL" id="QPEX01000010">
    <property type="protein sequence ID" value="RCS54349.1"/>
    <property type="molecule type" value="Genomic_DNA"/>
</dbReference>
<sequence>MPASSILSSVRCRFLLPLWLGLMMLPLGNVIAQQEGENGAKPAATKADTSEAETATKPEAKPEDVQLQEANGIRKLMPNMPVWIDLKRKMVIMDGEVCLRKGSLEMFACLRGTKEHESVVAVPADAFVVHAGLLRIGAKQGEPVSFDPEYQPPSGEVIDVLVQWTDEKGKLRSVRAQEWVREAEGKKEMPYNWVFPGSYFWKDIPLQEVVKAKEQGIDPDTLPGKQVYAAEGGELICVSNFRSSMLDLPVPSTDANNNLWFEANTEKIPPEGTKVRIFLIPNKGKTAKLEAAQKAKAAEKPQPKLEQPVPVEEEKKTPASKEAA</sequence>
<dbReference type="OrthoDB" id="247135at2"/>
<comment type="caution">
    <text evidence="2">The sequence shown here is derived from an EMBL/GenBank/DDBJ whole genome shotgun (WGS) entry which is preliminary data.</text>
</comment>